<evidence type="ECO:0000313" key="2">
    <source>
        <dbReference type="EMBL" id="KAK0628118.1"/>
    </source>
</evidence>
<name>A0AA40C8H8_9PEZI</name>
<feature type="region of interest" description="Disordered" evidence="1">
    <location>
        <begin position="260"/>
        <end position="290"/>
    </location>
</feature>
<dbReference type="EMBL" id="JAULSR010000002">
    <property type="protein sequence ID" value="KAK0628118.1"/>
    <property type="molecule type" value="Genomic_DNA"/>
</dbReference>
<evidence type="ECO:0000256" key="1">
    <source>
        <dbReference type="SAM" id="MobiDB-lite"/>
    </source>
</evidence>
<feature type="region of interest" description="Disordered" evidence="1">
    <location>
        <begin position="377"/>
        <end position="424"/>
    </location>
</feature>
<dbReference type="AlphaFoldDB" id="A0AA40C8H8"/>
<sequence length="533" mass="58415">MDFKPQREIACAGALLNPISQVKKRGSRAESMGREKGEVKKSLREQTEVWGSKAGQHTDYWFHRRTDAGFYGWKLGKVLRYAFYGSARRPIIWADRLTLTPGSHACGGWCSESLGIAVVAEVIRPTTDRFARSGWGQGRINTKGVGIQEAANVESMKAILAGTSLPPYWSGHGWSSCVAGGLNEIDVASGKPESASWRQGLSAERTRRADSRGSEDRSAEGGAKGDEGVAGQASVCKPVMGSILRRGLIQRERRGRGWSADASSSKCVRQEPVTPRGWRLGVGGDPERSTQVLDGVRRQPTSGGLVGSSTSGLDIAAGFQLSLGTGEPGLDTFTSAMRTDSLRTATTSPCTTSSCESELGQTGKLRAYYEALGDCSTSMETPQRRVDDDDSPCPLQEWVSYSDNGPRDETENRQDGHPEPDQATTFSIYQDDEDFGNDQENHPPVLDELRGTRCTLTTSSGGNWRAELSFTPDVQTGLIKIVLDMRYFGGTRRQTTQSHRHTPHRISRRRDQQPQRHGVRAGLYRQEVQGRER</sequence>
<dbReference type="Proteomes" id="UP001174934">
    <property type="component" value="Unassembled WGS sequence"/>
</dbReference>
<feature type="region of interest" description="Disordered" evidence="1">
    <location>
        <begin position="191"/>
        <end position="230"/>
    </location>
</feature>
<feature type="compositionally biased region" description="Basic and acidic residues" evidence="1">
    <location>
        <begin position="405"/>
        <end position="420"/>
    </location>
</feature>
<accession>A0AA40C8H8</accession>
<comment type="caution">
    <text evidence="2">The sequence shown here is derived from an EMBL/GenBank/DDBJ whole genome shotgun (WGS) entry which is preliminary data.</text>
</comment>
<organism evidence="2 3">
    <name type="scientific">Bombardia bombarda</name>
    <dbReference type="NCBI Taxonomy" id="252184"/>
    <lineage>
        <taxon>Eukaryota</taxon>
        <taxon>Fungi</taxon>
        <taxon>Dikarya</taxon>
        <taxon>Ascomycota</taxon>
        <taxon>Pezizomycotina</taxon>
        <taxon>Sordariomycetes</taxon>
        <taxon>Sordariomycetidae</taxon>
        <taxon>Sordariales</taxon>
        <taxon>Lasiosphaeriaceae</taxon>
        <taxon>Bombardia</taxon>
    </lineage>
</organism>
<feature type="region of interest" description="Disordered" evidence="1">
    <location>
        <begin position="25"/>
        <end position="44"/>
    </location>
</feature>
<proteinExistence type="predicted"/>
<reference evidence="2" key="1">
    <citation type="submission" date="2023-06" db="EMBL/GenBank/DDBJ databases">
        <title>Genome-scale phylogeny and comparative genomics of the fungal order Sordariales.</title>
        <authorList>
            <consortium name="Lawrence Berkeley National Laboratory"/>
            <person name="Hensen N."/>
            <person name="Bonometti L."/>
            <person name="Westerberg I."/>
            <person name="Brannstrom I.O."/>
            <person name="Guillou S."/>
            <person name="Cros-Aarteil S."/>
            <person name="Calhoun S."/>
            <person name="Haridas S."/>
            <person name="Kuo A."/>
            <person name="Mondo S."/>
            <person name="Pangilinan J."/>
            <person name="Riley R."/>
            <person name="LaButti K."/>
            <person name="Andreopoulos B."/>
            <person name="Lipzen A."/>
            <person name="Chen C."/>
            <person name="Yanf M."/>
            <person name="Daum C."/>
            <person name="Ng V."/>
            <person name="Clum A."/>
            <person name="Steindorff A."/>
            <person name="Ohm R."/>
            <person name="Martin F."/>
            <person name="Silar P."/>
            <person name="Natvig D."/>
            <person name="Lalanne C."/>
            <person name="Gautier V."/>
            <person name="Ament-velasquez S.L."/>
            <person name="Kruys A."/>
            <person name="Hutchinson M.I."/>
            <person name="Powell A.J."/>
            <person name="Barry K."/>
            <person name="Miller A.N."/>
            <person name="Grigoriev I.V."/>
            <person name="Debuchy R."/>
            <person name="Gladieux P."/>
            <person name="Thoren M.H."/>
            <person name="Johannesson H."/>
        </authorList>
    </citation>
    <scope>NUCLEOTIDE SEQUENCE</scope>
    <source>
        <strain evidence="2">SMH3391-2</strain>
    </source>
</reference>
<protein>
    <submittedName>
        <fullName evidence="2">Uncharacterized protein</fullName>
    </submittedName>
</protein>
<keyword evidence="3" id="KW-1185">Reference proteome</keyword>
<feature type="compositionally biased region" description="Basic residues" evidence="1">
    <location>
        <begin position="498"/>
        <end position="508"/>
    </location>
</feature>
<feature type="compositionally biased region" description="Basic and acidic residues" evidence="1">
    <location>
        <begin position="204"/>
        <end position="227"/>
    </location>
</feature>
<feature type="region of interest" description="Disordered" evidence="1">
    <location>
        <begin position="492"/>
        <end position="533"/>
    </location>
</feature>
<feature type="compositionally biased region" description="Basic and acidic residues" evidence="1">
    <location>
        <begin position="27"/>
        <end position="44"/>
    </location>
</feature>
<gene>
    <name evidence="2" type="ORF">B0T17DRAFT_504822</name>
</gene>
<evidence type="ECO:0000313" key="3">
    <source>
        <dbReference type="Proteomes" id="UP001174934"/>
    </source>
</evidence>